<accession>A0A4Z2F888</accession>
<feature type="compositionally biased region" description="Basic residues" evidence="1">
    <location>
        <begin position="14"/>
        <end position="31"/>
    </location>
</feature>
<evidence type="ECO:0000313" key="2">
    <source>
        <dbReference type="EMBL" id="TNN37348.1"/>
    </source>
</evidence>
<evidence type="ECO:0000313" key="3">
    <source>
        <dbReference type="Proteomes" id="UP000314294"/>
    </source>
</evidence>
<organism evidence="2 3">
    <name type="scientific">Liparis tanakae</name>
    <name type="common">Tanaka's snailfish</name>
    <dbReference type="NCBI Taxonomy" id="230148"/>
    <lineage>
        <taxon>Eukaryota</taxon>
        <taxon>Metazoa</taxon>
        <taxon>Chordata</taxon>
        <taxon>Craniata</taxon>
        <taxon>Vertebrata</taxon>
        <taxon>Euteleostomi</taxon>
        <taxon>Actinopterygii</taxon>
        <taxon>Neopterygii</taxon>
        <taxon>Teleostei</taxon>
        <taxon>Neoteleostei</taxon>
        <taxon>Acanthomorphata</taxon>
        <taxon>Eupercaria</taxon>
        <taxon>Perciformes</taxon>
        <taxon>Cottioidei</taxon>
        <taxon>Cottales</taxon>
        <taxon>Liparidae</taxon>
        <taxon>Liparis</taxon>
    </lineage>
</organism>
<keyword evidence="3" id="KW-1185">Reference proteome</keyword>
<dbReference type="EMBL" id="SRLO01001499">
    <property type="protein sequence ID" value="TNN37348.1"/>
    <property type="molecule type" value="Genomic_DNA"/>
</dbReference>
<reference evidence="2 3" key="1">
    <citation type="submission" date="2019-03" db="EMBL/GenBank/DDBJ databases">
        <title>First draft genome of Liparis tanakae, snailfish: a comprehensive survey of snailfish specific genes.</title>
        <authorList>
            <person name="Kim W."/>
            <person name="Song I."/>
            <person name="Jeong J.-H."/>
            <person name="Kim D."/>
            <person name="Kim S."/>
            <person name="Ryu S."/>
            <person name="Song J.Y."/>
            <person name="Lee S.K."/>
        </authorList>
    </citation>
    <scope>NUCLEOTIDE SEQUENCE [LARGE SCALE GENOMIC DNA]</scope>
    <source>
        <tissue evidence="2">Muscle</tissue>
    </source>
</reference>
<protein>
    <submittedName>
        <fullName evidence="2">Uncharacterized protein</fullName>
    </submittedName>
</protein>
<gene>
    <name evidence="2" type="ORF">EYF80_052489</name>
</gene>
<evidence type="ECO:0000256" key="1">
    <source>
        <dbReference type="SAM" id="MobiDB-lite"/>
    </source>
</evidence>
<dbReference type="Proteomes" id="UP000314294">
    <property type="component" value="Unassembled WGS sequence"/>
</dbReference>
<comment type="caution">
    <text evidence="2">The sequence shown here is derived from an EMBL/GenBank/DDBJ whole genome shotgun (WGS) entry which is preliminary data.</text>
</comment>
<sequence>MTSGRRPAETLAGVRRRSLASRGARRRRRPLGGRLAGLRPNFQTAVVAGVVRRGRPGERHANANANAAALLRVRVPARHIAHVIAAPLGRAPEPEELGAPVARRHAPLARPAVDAAVLTRRGLGGRLGHQKAPGLMGNGVKQEVAFAHQRPLTGQRREVRRRLPARRGVRQEALHAERVAFQRGGAGAGARAPGAAAVRAARRGGEALRVPRRSLVVPQDAVVERRPL</sequence>
<proteinExistence type="predicted"/>
<dbReference type="AlphaFoldDB" id="A0A4Z2F888"/>
<feature type="region of interest" description="Disordered" evidence="1">
    <location>
        <begin position="1"/>
        <end position="35"/>
    </location>
</feature>
<name>A0A4Z2F888_9TELE</name>